<reference evidence="7" key="1">
    <citation type="submission" date="2018-02" db="EMBL/GenBank/DDBJ databases">
        <title>Genome sequencing of Solimonas sp. HR-BB.</title>
        <authorList>
            <person name="Lee Y."/>
            <person name="Jeon C.O."/>
        </authorList>
    </citation>
    <scope>NUCLEOTIDE SEQUENCE [LARGE SCALE GENOMIC DNA]</scope>
    <source>
        <strain evidence="7">HR-U</strain>
    </source>
</reference>
<comment type="caution">
    <text evidence="6">The sequence shown here is derived from an EMBL/GenBank/DDBJ whole genome shotgun (WGS) entry which is preliminary data.</text>
</comment>
<dbReference type="AlphaFoldDB" id="A0A2S7IT14"/>
<keyword evidence="7" id="KW-1185">Reference proteome</keyword>
<dbReference type="InterPro" id="IPR058792">
    <property type="entry name" value="Beta-barrel_RND_2"/>
</dbReference>
<dbReference type="GO" id="GO:0015562">
    <property type="term" value="F:efflux transmembrane transporter activity"/>
    <property type="evidence" value="ECO:0007669"/>
    <property type="project" value="TreeGrafter"/>
</dbReference>
<feature type="domain" description="YknX-like C-terminal permuted SH3-like" evidence="5">
    <location>
        <begin position="273"/>
        <end position="342"/>
    </location>
</feature>
<proteinExistence type="inferred from homology"/>
<dbReference type="InterPro" id="IPR058625">
    <property type="entry name" value="MdtA-like_BSH"/>
</dbReference>
<comment type="similarity">
    <text evidence="1">Belongs to the membrane fusion protein (MFP) (TC 8.A.1) family.</text>
</comment>
<dbReference type="PROSITE" id="PS51257">
    <property type="entry name" value="PROKAR_LIPOPROTEIN"/>
    <property type="match status" value="1"/>
</dbReference>
<feature type="chain" id="PRO_5015645787" evidence="2">
    <location>
        <begin position="24"/>
        <end position="348"/>
    </location>
</feature>
<evidence type="ECO:0000313" key="6">
    <source>
        <dbReference type="EMBL" id="PQA60861.1"/>
    </source>
</evidence>
<evidence type="ECO:0000256" key="1">
    <source>
        <dbReference type="ARBA" id="ARBA00009477"/>
    </source>
</evidence>
<dbReference type="InterPro" id="IPR058637">
    <property type="entry name" value="YknX-like_C"/>
</dbReference>
<dbReference type="PANTHER" id="PTHR30469">
    <property type="entry name" value="MULTIDRUG RESISTANCE PROTEIN MDTA"/>
    <property type="match status" value="1"/>
</dbReference>
<dbReference type="Pfam" id="PF25917">
    <property type="entry name" value="BSH_RND"/>
    <property type="match status" value="1"/>
</dbReference>
<accession>A0A2S7IT14</accession>
<dbReference type="Gene3D" id="2.40.420.20">
    <property type="match status" value="1"/>
</dbReference>
<feature type="signal peptide" evidence="2">
    <location>
        <begin position="1"/>
        <end position="23"/>
    </location>
</feature>
<dbReference type="Proteomes" id="UP000239590">
    <property type="component" value="Unassembled WGS sequence"/>
</dbReference>
<evidence type="ECO:0000313" key="7">
    <source>
        <dbReference type="Proteomes" id="UP000239590"/>
    </source>
</evidence>
<gene>
    <name evidence="6" type="ORF">C5O19_14975</name>
</gene>
<dbReference type="OrthoDB" id="9806939at2"/>
<protein>
    <submittedName>
        <fullName evidence="6">Efflux RND transporter periplasmic adaptor subunit</fullName>
    </submittedName>
</protein>
<dbReference type="FunFam" id="2.40.30.170:FF:000010">
    <property type="entry name" value="Efflux RND transporter periplasmic adaptor subunit"/>
    <property type="match status" value="1"/>
</dbReference>
<dbReference type="GO" id="GO:1990281">
    <property type="term" value="C:efflux pump complex"/>
    <property type="evidence" value="ECO:0007669"/>
    <property type="project" value="TreeGrafter"/>
</dbReference>
<sequence>MKPKPYFSISVAAFVLASCQSKPAPETATADPAVPVITQTVSRSSSENQISISGNVEGNRTVKLGFLVAGKINYIAATEGQPVAAGKVLASLDPTSYRLGVDAATASVNQVQDEYNRLKLMHDRNSLSDADFAKVSNGLKQAQAQAGLQKKNLSDTKLYAPFSGVLLKKNTEIGEIVGSGMPLFIVSDIQKVKVNAAIPESELQRVKIGQSAQVYISALDSTFTGKVTEVGSAADATTRSFSVKIELRNPKLLIRPGMVAEVKLPSTQKTESLTLPAEAVLHDTDNSSYVFVADSQKKQAFKRRVSIGRLLDSTIEITSGLQPGELVITGGQQKIHDGSAVQLTNTQL</sequence>
<dbReference type="InterPro" id="IPR006143">
    <property type="entry name" value="RND_pump_MFP"/>
</dbReference>
<organism evidence="6 7">
    <name type="scientific">Siphonobacter curvatus</name>
    <dbReference type="NCBI Taxonomy" id="2094562"/>
    <lineage>
        <taxon>Bacteria</taxon>
        <taxon>Pseudomonadati</taxon>
        <taxon>Bacteroidota</taxon>
        <taxon>Cytophagia</taxon>
        <taxon>Cytophagales</taxon>
        <taxon>Cytophagaceae</taxon>
        <taxon>Siphonobacter</taxon>
    </lineage>
</organism>
<feature type="domain" description="Multidrug resistance protein MdtA-like barrel-sandwich hybrid" evidence="3">
    <location>
        <begin position="60"/>
        <end position="186"/>
    </location>
</feature>
<dbReference type="EMBL" id="PTRA01000001">
    <property type="protein sequence ID" value="PQA60861.1"/>
    <property type="molecule type" value="Genomic_DNA"/>
</dbReference>
<dbReference type="Pfam" id="PF25954">
    <property type="entry name" value="Beta-barrel_RND_2"/>
    <property type="match status" value="1"/>
</dbReference>
<evidence type="ECO:0000256" key="2">
    <source>
        <dbReference type="SAM" id="SignalP"/>
    </source>
</evidence>
<dbReference type="NCBIfam" id="TIGR01730">
    <property type="entry name" value="RND_mfp"/>
    <property type="match status" value="1"/>
</dbReference>
<keyword evidence="2" id="KW-0732">Signal</keyword>
<evidence type="ECO:0000259" key="4">
    <source>
        <dbReference type="Pfam" id="PF25954"/>
    </source>
</evidence>
<dbReference type="Pfam" id="PF25989">
    <property type="entry name" value="YknX_C"/>
    <property type="match status" value="1"/>
</dbReference>
<feature type="domain" description="CusB-like beta-barrel" evidence="4">
    <location>
        <begin position="194"/>
        <end position="266"/>
    </location>
</feature>
<dbReference type="SUPFAM" id="SSF111369">
    <property type="entry name" value="HlyD-like secretion proteins"/>
    <property type="match status" value="1"/>
</dbReference>
<name>A0A2S7IT14_9BACT</name>
<dbReference type="RefSeq" id="WP_104713592.1">
    <property type="nucleotide sequence ID" value="NZ_PTRA01000001.1"/>
</dbReference>
<evidence type="ECO:0000259" key="3">
    <source>
        <dbReference type="Pfam" id="PF25917"/>
    </source>
</evidence>
<evidence type="ECO:0000259" key="5">
    <source>
        <dbReference type="Pfam" id="PF25989"/>
    </source>
</evidence>
<dbReference type="Gene3D" id="2.40.50.100">
    <property type="match status" value="1"/>
</dbReference>
<dbReference type="Gene3D" id="2.40.30.170">
    <property type="match status" value="1"/>
</dbReference>